<keyword evidence="1" id="KW-0812">Transmembrane</keyword>
<gene>
    <name evidence="2" type="ORF">COCNU_11G001470</name>
</gene>
<feature type="transmembrane region" description="Helical" evidence="1">
    <location>
        <begin position="60"/>
        <end position="77"/>
    </location>
</feature>
<dbReference type="AlphaFoldDB" id="A0A8K0N9I6"/>
<reference evidence="2" key="1">
    <citation type="journal article" date="2017" name="Gigascience">
        <title>The genome draft of coconut (Cocos nucifera).</title>
        <authorList>
            <person name="Xiao Y."/>
            <person name="Xu P."/>
            <person name="Fan H."/>
            <person name="Baudouin L."/>
            <person name="Xia W."/>
            <person name="Bocs S."/>
            <person name="Xu J."/>
            <person name="Li Q."/>
            <person name="Guo A."/>
            <person name="Zhou L."/>
            <person name="Li J."/>
            <person name="Wu Y."/>
            <person name="Ma Z."/>
            <person name="Armero A."/>
            <person name="Issali A.E."/>
            <person name="Liu N."/>
            <person name="Peng M."/>
            <person name="Yang Y."/>
        </authorList>
    </citation>
    <scope>NUCLEOTIDE SEQUENCE</scope>
    <source>
        <tissue evidence="2">Spear leaf of Hainan Tall coconut</tissue>
    </source>
</reference>
<keyword evidence="3" id="KW-1185">Reference proteome</keyword>
<comment type="caution">
    <text evidence="2">The sequence shown here is derived from an EMBL/GenBank/DDBJ whole genome shotgun (WGS) entry which is preliminary data.</text>
</comment>
<sequence>MPFLLSSVSKGTSIGEILSRTSGPWLDIRMEIFVPPELLLEEDAEGRGTDSTGATNRTDVIAFASVDFSFLGVLAALEEPPTTGYARTASVRAYLGAMVVLIFLFFAIHRRVSRSNGSFDGEEIKKAIDPKGRDEPLPTNGLQNLVEDAEVESEDLAMNVANVVVGLGVEVATEMIFIVSPMLAVAKVIKNLPEMVVETMGVAELPYSISAVEVVELLGKEVSISGTQSAKLPIGVLQSFAPSTVDTVKFLKSHLSSTKKRALEGEVTQRRMTGALRFLTLISHYLANFAGVAFGVSSLELVEVKKEIDMLKYHLKQEKAVNANLIKEIDYSKKALFDA</sequence>
<keyword evidence="1" id="KW-1133">Transmembrane helix</keyword>
<feature type="transmembrane region" description="Helical" evidence="1">
    <location>
        <begin position="89"/>
        <end position="108"/>
    </location>
</feature>
<dbReference type="EMBL" id="CM017882">
    <property type="protein sequence ID" value="KAG1363320.1"/>
    <property type="molecule type" value="Genomic_DNA"/>
</dbReference>
<evidence type="ECO:0000313" key="2">
    <source>
        <dbReference type="EMBL" id="KAG1363320.1"/>
    </source>
</evidence>
<evidence type="ECO:0000256" key="1">
    <source>
        <dbReference type="SAM" id="Phobius"/>
    </source>
</evidence>
<reference evidence="2" key="2">
    <citation type="submission" date="2019-07" db="EMBL/GenBank/DDBJ databases">
        <authorList>
            <person name="Yang Y."/>
            <person name="Bocs S."/>
            <person name="Baudouin L."/>
        </authorList>
    </citation>
    <scope>NUCLEOTIDE SEQUENCE</scope>
    <source>
        <tissue evidence="2">Spear leaf of Hainan Tall coconut</tissue>
    </source>
</reference>
<dbReference type="Proteomes" id="UP000797356">
    <property type="component" value="Chromosome 11"/>
</dbReference>
<proteinExistence type="predicted"/>
<evidence type="ECO:0000313" key="3">
    <source>
        <dbReference type="Proteomes" id="UP000797356"/>
    </source>
</evidence>
<name>A0A8K0N9I6_COCNU</name>
<keyword evidence="1" id="KW-0472">Membrane</keyword>
<protein>
    <submittedName>
        <fullName evidence="2">Uncharacterized protein</fullName>
    </submittedName>
</protein>
<accession>A0A8K0N9I6</accession>
<organism evidence="2 3">
    <name type="scientific">Cocos nucifera</name>
    <name type="common">Coconut palm</name>
    <dbReference type="NCBI Taxonomy" id="13894"/>
    <lineage>
        <taxon>Eukaryota</taxon>
        <taxon>Viridiplantae</taxon>
        <taxon>Streptophyta</taxon>
        <taxon>Embryophyta</taxon>
        <taxon>Tracheophyta</taxon>
        <taxon>Spermatophyta</taxon>
        <taxon>Magnoliopsida</taxon>
        <taxon>Liliopsida</taxon>
        <taxon>Arecaceae</taxon>
        <taxon>Arecoideae</taxon>
        <taxon>Cocoseae</taxon>
        <taxon>Attaleinae</taxon>
        <taxon>Cocos</taxon>
    </lineage>
</organism>